<sequence>VEKILERTPLIEDEKEETKFSRTFRLKQRKELKGRNLITPEQIIQYNLPLDIALYLNYYISKIVIVTKDSASITQMYNNLNTLIDCLTNLERVLRSPIPFAYAIHLFHTTWIFCLSLPFQLVGDLDWVTVPIVFLTSLILLGVDEIADEIENPFGTDPNDLAIDKVSEHGDKGAKKEMKGGIMEYWWTEAKHAVEKPKNQAKINASKQEVDEIKSNHEKE</sequence>
<evidence type="ECO:0000313" key="2">
    <source>
        <dbReference type="Proteomes" id="UP000789920"/>
    </source>
</evidence>
<accession>A0ACA9S1T4</accession>
<name>A0ACA9S1T4_9GLOM</name>
<feature type="non-terminal residue" evidence="1">
    <location>
        <position position="1"/>
    </location>
</feature>
<gene>
    <name evidence="1" type="ORF">RPERSI_LOCUS25454</name>
</gene>
<evidence type="ECO:0000313" key="1">
    <source>
        <dbReference type="EMBL" id="CAG8820882.1"/>
    </source>
</evidence>
<dbReference type="EMBL" id="CAJVQC010084198">
    <property type="protein sequence ID" value="CAG8820882.1"/>
    <property type="molecule type" value="Genomic_DNA"/>
</dbReference>
<comment type="caution">
    <text evidence="1">The sequence shown here is derived from an EMBL/GenBank/DDBJ whole genome shotgun (WGS) entry which is preliminary data.</text>
</comment>
<dbReference type="Proteomes" id="UP000789920">
    <property type="component" value="Unassembled WGS sequence"/>
</dbReference>
<proteinExistence type="predicted"/>
<reference evidence="1" key="1">
    <citation type="submission" date="2021-06" db="EMBL/GenBank/DDBJ databases">
        <authorList>
            <person name="Kallberg Y."/>
            <person name="Tangrot J."/>
            <person name="Rosling A."/>
        </authorList>
    </citation>
    <scope>NUCLEOTIDE SEQUENCE</scope>
    <source>
        <strain evidence="1">MA461A</strain>
    </source>
</reference>
<protein>
    <submittedName>
        <fullName evidence="1">34382_t:CDS:1</fullName>
    </submittedName>
</protein>
<feature type="non-terminal residue" evidence="1">
    <location>
        <position position="220"/>
    </location>
</feature>
<keyword evidence="2" id="KW-1185">Reference proteome</keyword>
<organism evidence="1 2">
    <name type="scientific">Racocetra persica</name>
    <dbReference type="NCBI Taxonomy" id="160502"/>
    <lineage>
        <taxon>Eukaryota</taxon>
        <taxon>Fungi</taxon>
        <taxon>Fungi incertae sedis</taxon>
        <taxon>Mucoromycota</taxon>
        <taxon>Glomeromycotina</taxon>
        <taxon>Glomeromycetes</taxon>
        <taxon>Diversisporales</taxon>
        <taxon>Gigasporaceae</taxon>
        <taxon>Racocetra</taxon>
    </lineage>
</organism>